<gene>
    <name evidence="1" type="ORF">MQE35_03935</name>
</gene>
<proteinExistence type="predicted"/>
<dbReference type="Gene3D" id="2.170.130.10">
    <property type="entry name" value="TonB-dependent receptor, plug domain"/>
    <property type="match status" value="1"/>
</dbReference>
<evidence type="ECO:0008006" key="3">
    <source>
        <dbReference type="Google" id="ProtNLM"/>
    </source>
</evidence>
<name>A0A9E7D0I1_9FLAO</name>
<dbReference type="EMBL" id="CP094358">
    <property type="protein sequence ID" value="UOB18445.1"/>
    <property type="molecule type" value="Genomic_DNA"/>
</dbReference>
<dbReference type="AlphaFoldDB" id="A0A9E7D0I1"/>
<accession>A0A9E7D0I1</accession>
<dbReference type="Proteomes" id="UP000831290">
    <property type="component" value="Chromosome"/>
</dbReference>
<dbReference type="SUPFAM" id="SSF56935">
    <property type="entry name" value="Porins"/>
    <property type="match status" value="1"/>
</dbReference>
<dbReference type="Gene3D" id="2.60.40.1930">
    <property type="match status" value="1"/>
</dbReference>
<reference evidence="1" key="1">
    <citation type="submission" date="2022-03" db="EMBL/GenBank/DDBJ databases">
        <title>Description of Abyssus ytuae gen. nov., sp. nov., a novel member of the family Flavobacteriaceae isolated from the sediment of Mariana Trench.</title>
        <authorList>
            <person name="Zhang J."/>
            <person name="Xu X."/>
        </authorList>
    </citation>
    <scope>NUCLEOTIDE SEQUENCE</scope>
    <source>
        <strain evidence="1">MT3330</strain>
    </source>
</reference>
<protein>
    <recommendedName>
        <fullName evidence="3">TonB-dependent receptor plug domain-containing protein</fullName>
    </recommendedName>
</protein>
<sequence>MALSKVFIIKKVPQLILLSGIVLLNSFNLISQNTLQENKPAIPNIEKVYLHTDRSYYNIGESLWYKAYMVYGYTNILFDNSNVLYVELISPDSKIITRNITRLETGLGHGDIKLSDSLGISAGTYQLRAYTNWMRNFGNDFIFKKEIEIFDLKKNETYDGENIVSDIPENNEQDKIHSKENIKPFNIQFFPEGGSLVEDVVSMVAFKATDNKGNPVTISGLVFDTNKNTVARLKSTHEGMGIFRLTPTKNQQYKAEIQVADGKKLEVLLPKPEKTGYVMSLKNYKGKHVITIATNEETFKQNSNTPLTMICTTRGITYFEGSQVLNQQNASFLLPTENIPEGISKITLYNEKSIPQCERLVYIEKDHKINVSITPNKNQYEPKEKVILNISAKAEHENPLTASFSIAAVDKNGIEDGEDYTTNICSYFLMESEIKGSVHNPGYYFNKANPNRLYDLDLLLLTQGWRDFLWKTLPEIKDSLSYKAEKGFKISGIVKELLGKDPKENHNVRLILINEEGESIMLDDTTNVEGRFKFDNIVFTGNSTMLLNTQNEKGKNRGMFILDSITQPPVAVDYKKNNSISSTKSNTIEENIYKKHVLFDVPVMNLLDEVVLHGKKTDGIRSKYGLADHTYIPKENSPNFRDIYQLIQFAIPGISVSGNTVRFSRYNSPTLIVIDDVISEMEDLEFVIPDDVAKIEALNSSRAAIFGSRGANGALVIYTKEGSGGSSKRNKTFHSIVKEIQGFYNARIFYSPNYDKPAKDIFEEEKADIRNTLYWNPDVHPDENGKAEVSYYNSEVDTTVKITLEGITDTGIPIVVKNDYTVEN</sequence>
<dbReference type="InterPro" id="IPR037066">
    <property type="entry name" value="Plug_dom_sf"/>
</dbReference>
<evidence type="ECO:0000313" key="1">
    <source>
        <dbReference type="EMBL" id="UOB18445.1"/>
    </source>
</evidence>
<dbReference type="KEGG" id="fbm:MQE35_03935"/>
<keyword evidence="2" id="KW-1185">Reference proteome</keyword>
<organism evidence="1 2">
    <name type="scientific">Abyssalbus ytuae</name>
    <dbReference type="NCBI Taxonomy" id="2926907"/>
    <lineage>
        <taxon>Bacteria</taxon>
        <taxon>Pseudomonadati</taxon>
        <taxon>Bacteroidota</taxon>
        <taxon>Flavobacteriia</taxon>
        <taxon>Flavobacteriales</taxon>
        <taxon>Flavobacteriaceae</taxon>
        <taxon>Abyssalbus</taxon>
    </lineage>
</organism>
<evidence type="ECO:0000313" key="2">
    <source>
        <dbReference type="Proteomes" id="UP000831290"/>
    </source>
</evidence>
<dbReference type="RefSeq" id="WP_255844676.1">
    <property type="nucleotide sequence ID" value="NZ_CP094358.1"/>
</dbReference>